<organism evidence="2 3">
    <name type="scientific">Corymbia citriodora subsp. variegata</name>
    <dbReference type="NCBI Taxonomy" id="360336"/>
    <lineage>
        <taxon>Eukaryota</taxon>
        <taxon>Viridiplantae</taxon>
        <taxon>Streptophyta</taxon>
        <taxon>Embryophyta</taxon>
        <taxon>Tracheophyta</taxon>
        <taxon>Spermatophyta</taxon>
        <taxon>Magnoliopsida</taxon>
        <taxon>eudicotyledons</taxon>
        <taxon>Gunneridae</taxon>
        <taxon>Pentapetalae</taxon>
        <taxon>rosids</taxon>
        <taxon>malvids</taxon>
        <taxon>Myrtales</taxon>
        <taxon>Myrtaceae</taxon>
        <taxon>Myrtoideae</taxon>
        <taxon>Eucalypteae</taxon>
        <taxon>Corymbia</taxon>
    </lineage>
</organism>
<name>A0A8T0CIE0_CORYI</name>
<evidence type="ECO:0008006" key="4">
    <source>
        <dbReference type="Google" id="ProtNLM"/>
    </source>
</evidence>
<feature type="signal peptide" evidence="1">
    <location>
        <begin position="1"/>
        <end position="21"/>
    </location>
</feature>
<dbReference type="Gramene" id="rna-gnl|WGS:JABURB|Cocit.L2869.1">
    <property type="protein sequence ID" value="cds-KAF7847530.1"/>
    <property type="gene ID" value="gene-BT93_L2869"/>
</dbReference>
<sequence>MAIGFFGLALFLFLGLDFDEGSPSPAYAASSDGVEVVMISPLIVDCSRFLVCGDLLA</sequence>
<dbReference type="Proteomes" id="UP000806378">
    <property type="component" value="Unassembled WGS sequence"/>
</dbReference>
<feature type="chain" id="PRO_5035794682" description="Secreted protein" evidence="1">
    <location>
        <begin position="22"/>
        <end position="57"/>
    </location>
</feature>
<evidence type="ECO:0000313" key="2">
    <source>
        <dbReference type="EMBL" id="KAF7847530.1"/>
    </source>
</evidence>
<dbReference type="EMBL" id="MU090725">
    <property type="protein sequence ID" value="KAF7847530.1"/>
    <property type="molecule type" value="Genomic_DNA"/>
</dbReference>
<gene>
    <name evidence="2" type="ORF">BT93_L2869</name>
</gene>
<evidence type="ECO:0000256" key="1">
    <source>
        <dbReference type="SAM" id="SignalP"/>
    </source>
</evidence>
<comment type="caution">
    <text evidence="2">The sequence shown here is derived from an EMBL/GenBank/DDBJ whole genome shotgun (WGS) entry which is preliminary data.</text>
</comment>
<reference evidence="2" key="1">
    <citation type="submission" date="2020-05" db="EMBL/GenBank/DDBJ databases">
        <title>WGS assembly of Corymbia citriodora subspecies variegata.</title>
        <authorList>
            <person name="Barry K."/>
            <person name="Hundley H."/>
            <person name="Shu S."/>
            <person name="Jenkins J."/>
            <person name="Grimwood J."/>
            <person name="Baten A."/>
        </authorList>
    </citation>
    <scope>NUCLEOTIDE SEQUENCE</scope>
    <source>
        <strain evidence="2">CV2-018</strain>
    </source>
</reference>
<proteinExistence type="predicted"/>
<keyword evidence="1" id="KW-0732">Signal</keyword>
<dbReference type="AlphaFoldDB" id="A0A8T0CIE0"/>
<keyword evidence="3" id="KW-1185">Reference proteome</keyword>
<accession>A0A8T0CIE0</accession>
<evidence type="ECO:0000313" key="3">
    <source>
        <dbReference type="Proteomes" id="UP000806378"/>
    </source>
</evidence>
<protein>
    <recommendedName>
        <fullName evidence="4">Secreted protein</fullName>
    </recommendedName>
</protein>